<dbReference type="PROSITE" id="PS51272">
    <property type="entry name" value="SLH"/>
    <property type="match status" value="3"/>
</dbReference>
<evidence type="ECO:0000313" key="4">
    <source>
        <dbReference type="Proteomes" id="UP000293142"/>
    </source>
</evidence>
<dbReference type="Pfam" id="PF00395">
    <property type="entry name" value="SLH"/>
    <property type="match status" value="3"/>
</dbReference>
<dbReference type="PANTHER" id="PTHR43308">
    <property type="entry name" value="OUTER MEMBRANE PROTEIN ALPHA-RELATED"/>
    <property type="match status" value="1"/>
</dbReference>
<dbReference type="InterPro" id="IPR001119">
    <property type="entry name" value="SLH_dom"/>
</dbReference>
<feature type="signal peptide" evidence="1">
    <location>
        <begin position="1"/>
        <end position="25"/>
    </location>
</feature>
<reference evidence="3 4" key="1">
    <citation type="submission" date="2019-02" db="EMBL/GenBank/DDBJ databases">
        <title>Paenibacillus sp. nov., isolated from surface-sterilized tissue of Thalictrum simplex L.</title>
        <authorList>
            <person name="Tuo L."/>
        </authorList>
    </citation>
    <scope>NUCLEOTIDE SEQUENCE [LARGE SCALE GENOMIC DNA]</scope>
    <source>
        <strain evidence="3 4">N2SHLJ1</strain>
    </source>
</reference>
<dbReference type="RefSeq" id="WP_131017726.1">
    <property type="nucleotide sequence ID" value="NZ_SIRE01000030.1"/>
</dbReference>
<feature type="domain" description="SLH" evidence="2">
    <location>
        <begin position="1380"/>
        <end position="1442"/>
    </location>
</feature>
<proteinExistence type="predicted"/>
<feature type="domain" description="SLH" evidence="2">
    <location>
        <begin position="1502"/>
        <end position="1565"/>
    </location>
</feature>
<dbReference type="InterPro" id="IPR051465">
    <property type="entry name" value="Cell_Envelope_Struct_Comp"/>
</dbReference>
<accession>A0A4Q9DFM2</accession>
<evidence type="ECO:0000313" key="3">
    <source>
        <dbReference type="EMBL" id="TBL70785.1"/>
    </source>
</evidence>
<keyword evidence="1" id="KW-0732">Signal</keyword>
<keyword evidence="4" id="KW-1185">Reference proteome</keyword>
<dbReference type="Pfam" id="PF07550">
    <property type="entry name" value="Shr-like_HID"/>
    <property type="match status" value="3"/>
</dbReference>
<dbReference type="InterPro" id="IPR036278">
    <property type="entry name" value="Sialidase_sf"/>
</dbReference>
<evidence type="ECO:0000256" key="1">
    <source>
        <dbReference type="SAM" id="SignalP"/>
    </source>
</evidence>
<protein>
    <submittedName>
        <fullName evidence="3">DUF1533 domain-containing protein</fullName>
    </submittedName>
</protein>
<dbReference type="EMBL" id="SIRE01000030">
    <property type="protein sequence ID" value="TBL70785.1"/>
    <property type="molecule type" value="Genomic_DNA"/>
</dbReference>
<dbReference type="Gene3D" id="2.130.10.10">
    <property type="entry name" value="YVTN repeat-like/Quinoprotein amine dehydrogenase"/>
    <property type="match status" value="1"/>
</dbReference>
<dbReference type="InterPro" id="IPR015943">
    <property type="entry name" value="WD40/YVTN_repeat-like_dom_sf"/>
</dbReference>
<evidence type="ECO:0000259" key="2">
    <source>
        <dbReference type="PROSITE" id="PS51272"/>
    </source>
</evidence>
<dbReference type="SUPFAM" id="SSF50939">
    <property type="entry name" value="Sialidases"/>
    <property type="match status" value="2"/>
</dbReference>
<sequence>MKVRNLIPKAIRLLLALMIALPGLVAGLGQAEAASDVWRDITGNAAAGVTSIAIANDKLYLLYKASKKIVVREKNDSSWSELVTLPNQISVPAKLLVKGSDMYVIDEGVADSSSSNSKIFKSSDNGQNWAEINGPPGGYVALNAGADVLQSMFFDTTGNFYALSSMYLSKFGTNNSWSQVGVVPEDSNYSYLFTSAAADINGKVYASVLKTNKTNINDKTNLFYSLNGSTWSPVTGPLAWKTMQFTGGSNGRIYIAHADSPNNGNMTPVKDIYSYDGSSYNLELLTDDAAWTSKGIVFDGSYFYIASADKIRTSNPNFWPAALTPPATWYNITSNLDVMNPMLSVDQAVYAGQLGTKGVYYRNVTDTEWKFASWPQSDFGTVFSFVARSGNWYAADITTTGMMSPSVIKIRTSADHGVTWATYELPSSYTIAGALNPLVVGANGAVYMNDGKNIFKLGADRTWSQISVPADAGGFSFAYTGVAVNGSNELYANIRKYSPLQPLNNTAKLYKYNEATLQWGAIADSPSASMQLYTDSDNGMHAATSIVMNGETPRAYMYRIDDTGFSDEATLDSLSQARYGMAYGNGYYYILDADTKTIRTTNPNFSTGLTPPVLTADATDNDTAHALELTFADDAAWRAAITDVTVTKGGTVANAVYNVGQGTLTLTGLNIPGTYEVKVKASGYHDAVINQQVNLTPSTWYNITSDLDATFIGLSVNQAVYAAQFATTGVYYRNVSDIEWKFVSWPQSDFGAVFSFIARSGKWYVADSTSTGMMTPSVIKVHISSDQGATWSTYELPSTYTFVGALNPLAVGADGAVYMNDGKNIFKLGADRAWSRIPVPADAGGSSFAYTGIAVNGSNVLYASIRKYNPLQPLNNTAKLYKYNEAGPQWAEIADSPSASMQLYTDSDNVIHAATFNVMNGETPRAYMYRVDDTGFTDEATLDSLGQARNGMAYGNGYYYILDADGKTIRTTNPNFSTGLTPPVLTPDTTNNDDVHPLELAFDDNADWRSNVTNVTVKKDDTVVSADYQLVAGALKFPQALPAGSYTIEVTAAGYKKATVQQTVLITAPVLVADTSNNDTIHEITVTFADNVKWRESLTSVVYNGSTADSSKYRLSAGQLVFTAGYLPVGDVNLVVQAAGYPDASVIQTVKQYWSSSSSSSPGSASTGTSSNREVIKVDVLGGSRTGDVVSQVEIVRTTDEKGRKTDEVSFTAELAARAVEMMKSSGAAQAVIVIPDAQDEVSAVQVSLPRQALEQLTGAGIGLVIETSGATINIPAASLAASSGDLYFHVVPIKDAALQKEAGERAIINSGSVALQDAVVVGRPMTIETNLQAQPVTLTLPLGSFSVDQIGRLRIYIEHSDGTTEWLKGEPAVDDSGAAAIRFTVTKFSTFTIIDTASSVSRQAYMFGYEDGTFRPEQVVTRGQMAAILSRLLGGAAAKAAAPSYEDKAQFPEWAAGAIGQVSALGLMDGYDDGTFQADRAVTRAEAAAIVARLAKPGNVGQAASFTDTRGHWAVGAIDTAARAGLLTGYEDGSFVPDRKLSRAEAVTLINRLIERSAPNSGAPLWSDVPAAHWAFGDIQAASSIAP</sequence>
<dbReference type="PANTHER" id="PTHR43308:SF5">
    <property type="entry name" value="S-LAYER PROTEIN _ PEPTIDOGLYCAN ENDO-BETA-N-ACETYLGLUCOSAMINIDASE"/>
    <property type="match status" value="1"/>
</dbReference>
<organism evidence="3 4">
    <name type="scientific">Paenibacillus thalictri</name>
    <dbReference type="NCBI Taxonomy" id="2527873"/>
    <lineage>
        <taxon>Bacteria</taxon>
        <taxon>Bacillati</taxon>
        <taxon>Bacillota</taxon>
        <taxon>Bacilli</taxon>
        <taxon>Bacillales</taxon>
        <taxon>Paenibacillaceae</taxon>
        <taxon>Paenibacillus</taxon>
    </lineage>
</organism>
<dbReference type="Proteomes" id="UP000293142">
    <property type="component" value="Unassembled WGS sequence"/>
</dbReference>
<dbReference type="OrthoDB" id="9807519at2"/>
<gene>
    <name evidence="3" type="ORF">EYB31_32720</name>
</gene>
<feature type="domain" description="SLH" evidence="2">
    <location>
        <begin position="1443"/>
        <end position="1501"/>
    </location>
</feature>
<feature type="chain" id="PRO_5038355285" evidence="1">
    <location>
        <begin position="26"/>
        <end position="1588"/>
    </location>
</feature>
<name>A0A4Q9DFM2_9BACL</name>
<dbReference type="InterPro" id="IPR011432">
    <property type="entry name" value="Shr-like_HID"/>
</dbReference>
<comment type="caution">
    <text evidence="3">The sequence shown here is derived from an EMBL/GenBank/DDBJ whole genome shotgun (WGS) entry which is preliminary data.</text>
</comment>